<comment type="caution">
    <text evidence="3">The sequence shown here is derived from an EMBL/GenBank/DDBJ whole genome shotgun (WGS) entry which is preliminary data.</text>
</comment>
<name>A0A9J6G590_HAELO</name>
<dbReference type="PANTHER" id="PTHR11733:SF241">
    <property type="entry name" value="GH26575P-RELATED"/>
    <property type="match status" value="1"/>
</dbReference>
<feature type="compositionally biased region" description="Polar residues" evidence="1">
    <location>
        <begin position="375"/>
        <end position="387"/>
    </location>
</feature>
<dbReference type="Gene3D" id="3.40.390.10">
    <property type="entry name" value="Collagenase (Catalytic Domain)"/>
    <property type="match status" value="2"/>
</dbReference>
<feature type="compositionally biased region" description="Low complexity" evidence="1">
    <location>
        <begin position="555"/>
        <end position="565"/>
    </location>
</feature>
<dbReference type="GO" id="GO:0004222">
    <property type="term" value="F:metalloendopeptidase activity"/>
    <property type="evidence" value="ECO:0007669"/>
    <property type="project" value="InterPro"/>
</dbReference>
<accession>A0A9J6G590</accession>
<evidence type="ECO:0000256" key="1">
    <source>
        <dbReference type="SAM" id="MobiDB-lite"/>
    </source>
</evidence>
<evidence type="ECO:0000313" key="4">
    <source>
        <dbReference type="Proteomes" id="UP000821853"/>
    </source>
</evidence>
<reference evidence="3 4" key="1">
    <citation type="journal article" date="2020" name="Cell">
        <title>Large-Scale Comparative Analyses of Tick Genomes Elucidate Their Genetic Diversity and Vector Capacities.</title>
        <authorList>
            <consortium name="Tick Genome and Microbiome Consortium (TIGMIC)"/>
            <person name="Jia N."/>
            <person name="Wang J."/>
            <person name="Shi W."/>
            <person name="Du L."/>
            <person name="Sun Y."/>
            <person name="Zhan W."/>
            <person name="Jiang J.F."/>
            <person name="Wang Q."/>
            <person name="Zhang B."/>
            <person name="Ji P."/>
            <person name="Bell-Sakyi L."/>
            <person name="Cui X.M."/>
            <person name="Yuan T.T."/>
            <person name="Jiang B.G."/>
            <person name="Yang W.F."/>
            <person name="Lam T.T."/>
            <person name="Chang Q.C."/>
            <person name="Ding S.J."/>
            <person name="Wang X.J."/>
            <person name="Zhu J.G."/>
            <person name="Ruan X.D."/>
            <person name="Zhao L."/>
            <person name="Wei J.T."/>
            <person name="Ye R.Z."/>
            <person name="Que T.C."/>
            <person name="Du C.H."/>
            <person name="Zhou Y.H."/>
            <person name="Cheng J.X."/>
            <person name="Dai P.F."/>
            <person name="Guo W.B."/>
            <person name="Han X.H."/>
            <person name="Huang E.J."/>
            <person name="Li L.F."/>
            <person name="Wei W."/>
            <person name="Gao Y.C."/>
            <person name="Liu J.Z."/>
            <person name="Shao H.Z."/>
            <person name="Wang X."/>
            <person name="Wang C.C."/>
            <person name="Yang T.C."/>
            <person name="Huo Q.B."/>
            <person name="Li W."/>
            <person name="Chen H.Y."/>
            <person name="Chen S.E."/>
            <person name="Zhou L.G."/>
            <person name="Ni X.B."/>
            <person name="Tian J.H."/>
            <person name="Sheng Y."/>
            <person name="Liu T."/>
            <person name="Pan Y.S."/>
            <person name="Xia L.Y."/>
            <person name="Li J."/>
            <person name="Zhao F."/>
            <person name="Cao W.C."/>
        </authorList>
    </citation>
    <scope>NUCLEOTIDE SEQUENCE [LARGE SCALE GENOMIC DNA]</scope>
    <source>
        <strain evidence="3">HaeL-2018</strain>
    </source>
</reference>
<feature type="region of interest" description="Disordered" evidence="1">
    <location>
        <begin position="123"/>
        <end position="142"/>
    </location>
</feature>
<protein>
    <recommendedName>
        <fullName evidence="2">Peptidase M13 C-terminal domain-containing protein</fullName>
    </recommendedName>
</protein>
<proteinExistence type="predicted"/>
<evidence type="ECO:0000313" key="3">
    <source>
        <dbReference type="EMBL" id="KAH9370674.1"/>
    </source>
</evidence>
<dbReference type="GO" id="GO:0005886">
    <property type="term" value="C:plasma membrane"/>
    <property type="evidence" value="ECO:0007669"/>
    <property type="project" value="TreeGrafter"/>
</dbReference>
<feature type="region of interest" description="Disordered" evidence="1">
    <location>
        <begin position="1320"/>
        <end position="1340"/>
    </location>
</feature>
<feature type="region of interest" description="Disordered" evidence="1">
    <location>
        <begin position="1"/>
        <end position="81"/>
    </location>
</feature>
<dbReference type="InterPro" id="IPR000718">
    <property type="entry name" value="Peptidase_M13"/>
</dbReference>
<sequence length="1340" mass="147034">MTLSPLETNGGQKQQDSSEAWGLTSPSRKKKQKHDKHAQDRLEEEDNMIETSSTASTYRSPLDRDNSDEKTGQDGSETVVSCKPVYVLKDPTFGHMKPASVTTANERLSRLAWDKSGFNDEYREVSPSGVTQKSEWTQGDTREEVPVFSRISKVEGLNIEVDTSSSQGSQGSRRTKMFYCEGQKPSLKGGSGRPLATIKTCRSIFKHDQHGKQLLSSESSASIYDCPEGSSVLNVRVLPARPHQRRSSGKGEQMTSRRSSSIASFQLCPSHSSHKARTKQSRSNVHRFLCDSVAASPYHSLREVSSLKPALRKPLRRCISIDTVEPSISLIEVHTDESTVLESTTKAGHRKPLCTHFSRSSINPKVHHPPASRNIRATTPGGPSSASPLPIRTLRSFQCIKPRKPVVQTSYEAPAIRIEAGIHSRQPTSYNRLQPISSCSPGSPAIFNKNLPAPQSVQIAFSPSGFPQSDHALRTSQGAPSQLTVTSGGGSFATARAFSGTEAPLPSSKIIFNGQVVEGPSATFQVPALSDDPAATVVVQTPTTVVINDAPDAPSLPGSGPTSSTQQVQPHPVTTEKFSHTVESFQVGHSVGGFEAGSSGSSSSHVSIVHSVHFPEELDNETIRDRLENKTSGSTVDGRANDSYSPWRENIKRRGNVVLYVVLLLSTLFAITAGSVLYAKRRSSAATAYEDEDAEGRQVTWLLGAEFKGDAGRAMYTKSRPCQSASCSERVAKLLGSLDGQVRPCQTFYGHVCSHSRVNGTADKQMAQLTESRLASFFKGRGSTDMILPVASAARRLWRDCIDLAMLNQLGKLPLQALLKLTGLGGWPYGATGTRPDAWKVAGDLLRLMALAPLLDISGLANGTLRLSPGNHGRSHDAADVLDTMLTVRPRDEGLRELAEDVADLGRQLNTLRDRHAQESSGDERDQAEVLPKQFVEAALIGLRRDAFTVHAQSAAIIGPLVKLVRDSKPQAVLNMLGYWLVRHVDLFTPAVVEADLNSGAASRRESRCSRAVLDDALSSEAAEYVRYAALRSHLDLGLVRTLATHLKHSFLDKLTGLTWLDGSTRKSAQALLRDLKVRFFYERYGDANKSTPVHPPAALRSKALAMYQRFREVRFRSRLLQGATADDIGDEHCVLDTGQKVLFLRLSAVDVRDAWSPLWPMMQAAYMGPRLSRCLLRVLLPAAEKRQRRRDVHWSSAARRRLNATRTCLHDQHANIVGSETPWSPAQAELAVVDNAALRPARDLFDEYLARMDDNALMTEPTEEAVERQLSWHQVFYVAYAQSLCEDPDHRRRQAQRNTRWERVNGPLSNDPAFHRAFGCNPGDPMRPEPTCASWSAPP</sequence>
<feature type="compositionally biased region" description="Polar residues" evidence="1">
    <location>
        <begin position="1"/>
        <end position="18"/>
    </location>
</feature>
<dbReference type="Proteomes" id="UP000821853">
    <property type="component" value="Chromosome 3"/>
</dbReference>
<dbReference type="VEuPathDB" id="VectorBase:HLOH_042752"/>
<dbReference type="OrthoDB" id="5873741at2759"/>
<dbReference type="Pfam" id="PF01431">
    <property type="entry name" value="Peptidase_M13"/>
    <property type="match status" value="1"/>
</dbReference>
<feature type="compositionally biased region" description="Polar residues" evidence="1">
    <location>
        <begin position="49"/>
        <end position="59"/>
    </location>
</feature>
<feature type="compositionally biased region" description="Polar residues" evidence="1">
    <location>
        <begin position="253"/>
        <end position="271"/>
    </location>
</feature>
<feature type="compositionally biased region" description="Basic residues" evidence="1">
    <location>
        <begin position="27"/>
        <end position="36"/>
    </location>
</feature>
<dbReference type="EMBL" id="JABSTR010000005">
    <property type="protein sequence ID" value="KAH9370674.1"/>
    <property type="molecule type" value="Genomic_DNA"/>
</dbReference>
<dbReference type="SUPFAM" id="SSF55486">
    <property type="entry name" value="Metalloproteases ('zincins'), catalytic domain"/>
    <property type="match status" value="2"/>
</dbReference>
<feature type="region of interest" description="Disordered" evidence="1">
    <location>
        <begin position="550"/>
        <end position="569"/>
    </location>
</feature>
<dbReference type="Gene3D" id="1.10.1380.10">
    <property type="entry name" value="Neutral endopeptidase , domain2"/>
    <property type="match status" value="1"/>
</dbReference>
<feature type="region of interest" description="Disordered" evidence="1">
    <location>
        <begin position="235"/>
        <end position="280"/>
    </location>
</feature>
<feature type="compositionally biased region" description="Polar residues" evidence="1">
    <location>
        <begin position="128"/>
        <end position="139"/>
    </location>
</feature>
<dbReference type="InterPro" id="IPR042089">
    <property type="entry name" value="Peptidase_M13_dom_2"/>
</dbReference>
<dbReference type="InterPro" id="IPR018497">
    <property type="entry name" value="Peptidase_M13_C"/>
</dbReference>
<feature type="region of interest" description="Disordered" evidence="1">
    <location>
        <begin position="355"/>
        <end position="388"/>
    </location>
</feature>
<feature type="domain" description="Peptidase M13 C-terminal" evidence="2">
    <location>
        <begin position="1269"/>
        <end position="1333"/>
    </location>
</feature>
<dbReference type="GO" id="GO:0016485">
    <property type="term" value="P:protein processing"/>
    <property type="evidence" value="ECO:0007669"/>
    <property type="project" value="TreeGrafter"/>
</dbReference>
<dbReference type="PANTHER" id="PTHR11733">
    <property type="entry name" value="ZINC METALLOPROTEASE FAMILY M13 NEPRILYSIN-RELATED"/>
    <property type="match status" value="1"/>
</dbReference>
<dbReference type="PROSITE" id="PS51885">
    <property type="entry name" value="NEPRILYSIN"/>
    <property type="match status" value="1"/>
</dbReference>
<evidence type="ECO:0000259" key="2">
    <source>
        <dbReference type="Pfam" id="PF01431"/>
    </source>
</evidence>
<feature type="compositionally biased region" description="Basic and acidic residues" evidence="1">
    <location>
        <begin position="61"/>
        <end position="72"/>
    </location>
</feature>
<dbReference type="InterPro" id="IPR024079">
    <property type="entry name" value="MetalloPept_cat_dom_sf"/>
</dbReference>
<keyword evidence="4" id="KW-1185">Reference proteome</keyword>
<gene>
    <name evidence="3" type="ORF">HPB48_014019</name>
</gene>
<organism evidence="3 4">
    <name type="scientific">Haemaphysalis longicornis</name>
    <name type="common">Bush tick</name>
    <dbReference type="NCBI Taxonomy" id="44386"/>
    <lineage>
        <taxon>Eukaryota</taxon>
        <taxon>Metazoa</taxon>
        <taxon>Ecdysozoa</taxon>
        <taxon>Arthropoda</taxon>
        <taxon>Chelicerata</taxon>
        <taxon>Arachnida</taxon>
        <taxon>Acari</taxon>
        <taxon>Parasitiformes</taxon>
        <taxon>Ixodida</taxon>
        <taxon>Ixodoidea</taxon>
        <taxon>Ixodidae</taxon>
        <taxon>Haemaphysalinae</taxon>
        <taxon>Haemaphysalis</taxon>
    </lineage>
</organism>